<sequence>MAFAQSSQDLRIATHDGGLILFCRAQTGYGDWKVTEINLDEFIGNDDGWFVWDGVNVSQSAKSIRLEGTILTADLPKADGGYRERQGIDLNDRIGNDNGKLVFLG</sequence>
<dbReference type="InterPro" id="IPR011058">
    <property type="entry name" value="Cyanovirin-N"/>
</dbReference>
<dbReference type="SUPFAM" id="SSF51322">
    <property type="entry name" value="Cyanovirin-N"/>
    <property type="match status" value="1"/>
</dbReference>
<dbReference type="AlphaFoldDB" id="A0AAD6CQ46"/>
<proteinExistence type="predicted"/>
<dbReference type="InterPro" id="IPR036673">
    <property type="entry name" value="Cyanovirin-N_sf"/>
</dbReference>
<dbReference type="EMBL" id="JAQIZZ010000007">
    <property type="protein sequence ID" value="KAJ5532755.1"/>
    <property type="molecule type" value="Genomic_DNA"/>
</dbReference>
<dbReference type="Pfam" id="PF08881">
    <property type="entry name" value="CVNH"/>
    <property type="match status" value="1"/>
</dbReference>
<evidence type="ECO:0000313" key="3">
    <source>
        <dbReference type="Proteomes" id="UP001220324"/>
    </source>
</evidence>
<dbReference type="PANTHER" id="PTHR42076">
    <property type="entry name" value="CYANOVIRIN-N HOMOLOG"/>
    <property type="match status" value="1"/>
</dbReference>
<dbReference type="SMART" id="SM01111">
    <property type="entry name" value="CVNH"/>
    <property type="match status" value="1"/>
</dbReference>
<gene>
    <name evidence="2" type="ORF">N7494_009307</name>
</gene>
<feature type="domain" description="Cyanovirin-N" evidence="1">
    <location>
        <begin position="2"/>
        <end position="103"/>
    </location>
</feature>
<evidence type="ECO:0000259" key="1">
    <source>
        <dbReference type="SMART" id="SM01111"/>
    </source>
</evidence>
<reference evidence="2 3" key="1">
    <citation type="journal article" date="2023" name="IMA Fungus">
        <title>Comparative genomic study of the Penicillium genus elucidates a diverse pangenome and 15 lateral gene transfer events.</title>
        <authorList>
            <person name="Petersen C."/>
            <person name="Sorensen T."/>
            <person name="Nielsen M.R."/>
            <person name="Sondergaard T.E."/>
            <person name="Sorensen J.L."/>
            <person name="Fitzpatrick D.A."/>
            <person name="Frisvad J.C."/>
            <person name="Nielsen K.L."/>
        </authorList>
    </citation>
    <scope>NUCLEOTIDE SEQUENCE [LARGE SCALE GENOMIC DNA]</scope>
    <source>
        <strain evidence="2 3">IBT 35679</strain>
    </source>
</reference>
<keyword evidence="3" id="KW-1185">Reference proteome</keyword>
<name>A0AAD6CQ46_9EURO</name>
<organism evidence="2 3">
    <name type="scientific">Penicillium frequentans</name>
    <dbReference type="NCBI Taxonomy" id="3151616"/>
    <lineage>
        <taxon>Eukaryota</taxon>
        <taxon>Fungi</taxon>
        <taxon>Dikarya</taxon>
        <taxon>Ascomycota</taxon>
        <taxon>Pezizomycotina</taxon>
        <taxon>Eurotiomycetes</taxon>
        <taxon>Eurotiomycetidae</taxon>
        <taxon>Eurotiales</taxon>
        <taxon>Aspergillaceae</taxon>
        <taxon>Penicillium</taxon>
    </lineage>
</organism>
<protein>
    <recommendedName>
        <fullName evidence="1">Cyanovirin-N domain-containing protein</fullName>
    </recommendedName>
</protein>
<evidence type="ECO:0000313" key="2">
    <source>
        <dbReference type="EMBL" id="KAJ5532755.1"/>
    </source>
</evidence>
<dbReference type="Gene3D" id="2.30.60.10">
    <property type="entry name" value="Cyanovirin-N"/>
    <property type="match status" value="1"/>
</dbReference>
<accession>A0AAD6CQ46</accession>
<dbReference type="PANTHER" id="PTHR42076:SF1">
    <property type="entry name" value="CYANOVIRIN-N DOMAIN-CONTAINING PROTEIN"/>
    <property type="match status" value="1"/>
</dbReference>
<dbReference type="Proteomes" id="UP001220324">
    <property type="component" value="Unassembled WGS sequence"/>
</dbReference>
<comment type="caution">
    <text evidence="2">The sequence shown here is derived from an EMBL/GenBank/DDBJ whole genome shotgun (WGS) entry which is preliminary data.</text>
</comment>